<dbReference type="EMBL" id="SPHZ02000007">
    <property type="protein sequence ID" value="KAF0908447.1"/>
    <property type="molecule type" value="Genomic_DNA"/>
</dbReference>
<accession>A0A6G1D7P6</accession>
<feature type="region of interest" description="Disordered" evidence="1">
    <location>
        <begin position="87"/>
        <end position="109"/>
    </location>
</feature>
<evidence type="ECO:0000313" key="3">
    <source>
        <dbReference type="Proteomes" id="UP000479710"/>
    </source>
</evidence>
<dbReference type="Proteomes" id="UP000479710">
    <property type="component" value="Unassembled WGS sequence"/>
</dbReference>
<feature type="region of interest" description="Disordered" evidence="1">
    <location>
        <begin position="1"/>
        <end position="36"/>
    </location>
</feature>
<proteinExistence type="predicted"/>
<evidence type="ECO:0000313" key="2">
    <source>
        <dbReference type="EMBL" id="KAF0908447.1"/>
    </source>
</evidence>
<protein>
    <submittedName>
        <fullName evidence="2">Uncharacterized protein</fullName>
    </submittedName>
</protein>
<reference evidence="2 3" key="1">
    <citation type="submission" date="2019-11" db="EMBL/GenBank/DDBJ databases">
        <title>Whole genome sequence of Oryza granulata.</title>
        <authorList>
            <person name="Li W."/>
        </authorList>
    </citation>
    <scope>NUCLEOTIDE SEQUENCE [LARGE SCALE GENOMIC DNA]</scope>
    <source>
        <strain evidence="3">cv. Menghai</strain>
        <tissue evidence="2">Leaf</tissue>
    </source>
</reference>
<sequence>MSEAAAAPPTAAATNYDRQPHGLRPVASSSRFPPAARPCAASFCRVVWFRDGVSVLREECLRKGTELAQAVAEALFALPATEDRDVPMVRLPPPHHPPPPREAWLGVCQ</sequence>
<organism evidence="2 3">
    <name type="scientific">Oryza meyeriana var. granulata</name>
    <dbReference type="NCBI Taxonomy" id="110450"/>
    <lineage>
        <taxon>Eukaryota</taxon>
        <taxon>Viridiplantae</taxon>
        <taxon>Streptophyta</taxon>
        <taxon>Embryophyta</taxon>
        <taxon>Tracheophyta</taxon>
        <taxon>Spermatophyta</taxon>
        <taxon>Magnoliopsida</taxon>
        <taxon>Liliopsida</taxon>
        <taxon>Poales</taxon>
        <taxon>Poaceae</taxon>
        <taxon>BOP clade</taxon>
        <taxon>Oryzoideae</taxon>
        <taxon>Oryzeae</taxon>
        <taxon>Oryzinae</taxon>
        <taxon>Oryza</taxon>
        <taxon>Oryza meyeriana</taxon>
    </lineage>
</organism>
<gene>
    <name evidence="2" type="ORF">E2562_025415</name>
</gene>
<evidence type="ECO:0000256" key="1">
    <source>
        <dbReference type="SAM" id="MobiDB-lite"/>
    </source>
</evidence>
<feature type="compositionally biased region" description="Low complexity" evidence="1">
    <location>
        <begin position="1"/>
        <end position="14"/>
    </location>
</feature>
<keyword evidence="3" id="KW-1185">Reference proteome</keyword>
<comment type="caution">
    <text evidence="2">The sequence shown here is derived from an EMBL/GenBank/DDBJ whole genome shotgun (WGS) entry which is preliminary data.</text>
</comment>
<dbReference type="OrthoDB" id="782918at2759"/>
<name>A0A6G1D7P6_9ORYZ</name>
<dbReference type="AlphaFoldDB" id="A0A6G1D7P6"/>
<feature type="compositionally biased region" description="Pro residues" evidence="1">
    <location>
        <begin position="90"/>
        <end position="101"/>
    </location>
</feature>